<evidence type="ECO:0000256" key="1">
    <source>
        <dbReference type="SAM" id="Phobius"/>
    </source>
</evidence>
<evidence type="ECO:0000313" key="2">
    <source>
        <dbReference type="EMBL" id="GAV73328.1"/>
    </source>
</evidence>
<reference evidence="3" key="1">
    <citation type="submission" date="2016-04" db="EMBL/GenBank/DDBJ databases">
        <title>Cephalotus genome sequencing.</title>
        <authorList>
            <person name="Fukushima K."/>
            <person name="Hasebe M."/>
            <person name="Fang X."/>
        </authorList>
    </citation>
    <scope>NUCLEOTIDE SEQUENCE [LARGE SCALE GENOMIC DNA]</scope>
    <source>
        <strain evidence="3">cv. St1</strain>
    </source>
</reference>
<feature type="transmembrane region" description="Helical" evidence="1">
    <location>
        <begin position="78"/>
        <end position="95"/>
    </location>
</feature>
<evidence type="ECO:0000313" key="3">
    <source>
        <dbReference type="Proteomes" id="UP000187406"/>
    </source>
</evidence>
<dbReference type="AlphaFoldDB" id="A0A1Q3BZQ9"/>
<keyword evidence="1" id="KW-0812">Transmembrane</keyword>
<feature type="transmembrane region" description="Helical" evidence="1">
    <location>
        <begin position="35"/>
        <end position="57"/>
    </location>
</feature>
<comment type="caution">
    <text evidence="2">The sequence shown here is derived from an EMBL/GenBank/DDBJ whole genome shotgun (WGS) entry which is preliminary data.</text>
</comment>
<dbReference type="InParanoid" id="A0A1Q3BZQ9"/>
<name>A0A1Q3BZQ9_CEPFO</name>
<sequence length="111" mass="12649">MHQNKFLYRHTHYQHHRLVAPYAIGALYNYPLEGLLLDIFGGALSFLVSGMTARMGVTHMPYNLVKRPKGGFEARLKKKLVAVLGFICLLFQALASYRNIFLAEVCHRTGR</sequence>
<dbReference type="InterPro" id="IPR050307">
    <property type="entry name" value="Sterol_Desaturase_Related"/>
</dbReference>
<dbReference type="PANTHER" id="PTHR11863">
    <property type="entry name" value="STEROL DESATURASE"/>
    <property type="match status" value="1"/>
</dbReference>
<accession>A0A1Q3BZQ9</accession>
<dbReference type="OrthoDB" id="408954at2759"/>
<dbReference type="STRING" id="3775.A0A1Q3BZQ9"/>
<keyword evidence="3" id="KW-1185">Reference proteome</keyword>
<proteinExistence type="predicted"/>
<dbReference type="EMBL" id="BDDD01001097">
    <property type="protein sequence ID" value="GAV73328.1"/>
    <property type="molecule type" value="Genomic_DNA"/>
</dbReference>
<keyword evidence="1" id="KW-1133">Transmembrane helix</keyword>
<organism evidence="2 3">
    <name type="scientific">Cephalotus follicularis</name>
    <name type="common">Albany pitcher plant</name>
    <dbReference type="NCBI Taxonomy" id="3775"/>
    <lineage>
        <taxon>Eukaryota</taxon>
        <taxon>Viridiplantae</taxon>
        <taxon>Streptophyta</taxon>
        <taxon>Embryophyta</taxon>
        <taxon>Tracheophyta</taxon>
        <taxon>Spermatophyta</taxon>
        <taxon>Magnoliopsida</taxon>
        <taxon>eudicotyledons</taxon>
        <taxon>Gunneridae</taxon>
        <taxon>Pentapetalae</taxon>
        <taxon>rosids</taxon>
        <taxon>fabids</taxon>
        <taxon>Oxalidales</taxon>
        <taxon>Cephalotaceae</taxon>
        <taxon>Cephalotus</taxon>
    </lineage>
</organism>
<gene>
    <name evidence="2" type="ORF">CFOL_v3_16814</name>
</gene>
<dbReference type="Proteomes" id="UP000187406">
    <property type="component" value="Unassembled WGS sequence"/>
</dbReference>
<keyword evidence="1" id="KW-0472">Membrane</keyword>
<protein>
    <submittedName>
        <fullName evidence="2">FA_hydroxylase domain-containing protein</fullName>
    </submittedName>
</protein>